<feature type="transmembrane region" description="Helical" evidence="2">
    <location>
        <begin position="36"/>
        <end position="57"/>
    </location>
</feature>
<dbReference type="AlphaFoldDB" id="A0A1H1P1S7"/>
<organism evidence="3 4">
    <name type="scientific">Actinopolymorpha singaporensis</name>
    <dbReference type="NCBI Taxonomy" id="117157"/>
    <lineage>
        <taxon>Bacteria</taxon>
        <taxon>Bacillati</taxon>
        <taxon>Actinomycetota</taxon>
        <taxon>Actinomycetes</taxon>
        <taxon>Propionibacteriales</taxon>
        <taxon>Actinopolymorphaceae</taxon>
        <taxon>Actinopolymorpha</taxon>
    </lineage>
</organism>
<evidence type="ECO:0000256" key="1">
    <source>
        <dbReference type="SAM" id="MobiDB-lite"/>
    </source>
</evidence>
<evidence type="ECO:0000313" key="4">
    <source>
        <dbReference type="Proteomes" id="UP000198983"/>
    </source>
</evidence>
<evidence type="ECO:0000313" key="3">
    <source>
        <dbReference type="EMBL" id="SDS05154.1"/>
    </source>
</evidence>
<keyword evidence="2" id="KW-0472">Membrane</keyword>
<sequence>MRTATRVVPNGGFGPGPGSLGSRDGRRPPRWAVRTAHLITVIVLPSGLWRVGVVLGFSMGVSNAAGVDASLGFVPGWQVVAILGLTVLSEGIGLLSLGLVRRWGEVFPRWMPLIGGRRVPPVGATVLAAVGAIALTAIWTFATVNFFVLTVFGPPGKGFAFVNGWWEALLILCYAPLLLWGPLLLALAWAYYRRRCRD</sequence>
<accession>A0A1H1P1S7</accession>
<dbReference type="EMBL" id="LT629732">
    <property type="protein sequence ID" value="SDS05154.1"/>
    <property type="molecule type" value="Genomic_DNA"/>
</dbReference>
<gene>
    <name evidence="3" type="ORF">SAMN04489717_1455</name>
</gene>
<protein>
    <recommendedName>
        <fullName evidence="5">DUF3995 domain-containing protein</fullName>
    </recommendedName>
</protein>
<feature type="transmembrane region" description="Helical" evidence="2">
    <location>
        <begin position="77"/>
        <end position="100"/>
    </location>
</feature>
<keyword evidence="2" id="KW-0812">Transmembrane</keyword>
<feature type="transmembrane region" description="Helical" evidence="2">
    <location>
        <begin position="168"/>
        <end position="192"/>
    </location>
</feature>
<proteinExistence type="predicted"/>
<evidence type="ECO:0008006" key="5">
    <source>
        <dbReference type="Google" id="ProtNLM"/>
    </source>
</evidence>
<keyword evidence="4" id="KW-1185">Reference proteome</keyword>
<feature type="transmembrane region" description="Helical" evidence="2">
    <location>
        <begin position="121"/>
        <end position="148"/>
    </location>
</feature>
<name>A0A1H1P1S7_9ACTN</name>
<dbReference type="RefSeq" id="WP_197681722.1">
    <property type="nucleotide sequence ID" value="NZ_LT629732.1"/>
</dbReference>
<dbReference type="Proteomes" id="UP000198983">
    <property type="component" value="Chromosome I"/>
</dbReference>
<feature type="region of interest" description="Disordered" evidence="1">
    <location>
        <begin position="1"/>
        <end position="26"/>
    </location>
</feature>
<evidence type="ECO:0000256" key="2">
    <source>
        <dbReference type="SAM" id="Phobius"/>
    </source>
</evidence>
<keyword evidence="2" id="KW-1133">Transmembrane helix</keyword>
<reference evidence="3 4" key="1">
    <citation type="submission" date="2016-10" db="EMBL/GenBank/DDBJ databases">
        <authorList>
            <person name="de Groot N.N."/>
        </authorList>
    </citation>
    <scope>NUCLEOTIDE SEQUENCE [LARGE SCALE GENOMIC DNA]</scope>
    <source>
        <strain evidence="3 4">DSM 22024</strain>
    </source>
</reference>
<dbReference type="STRING" id="117157.SAMN04489717_1455"/>